<sequence>MNMRILQRVISQISAAPSTNTLRNETRSLNPKVSLSSRNFSTKSDGGGDKEGGEWGKRTGGTKPSVDELGWDVSSSWSTG</sequence>
<feature type="compositionally biased region" description="Basic and acidic residues" evidence="1">
    <location>
        <begin position="46"/>
        <end position="57"/>
    </location>
</feature>
<reference evidence="2" key="1">
    <citation type="submission" date="2020-08" db="EMBL/GenBank/DDBJ databases">
        <title>Plant Genome Project.</title>
        <authorList>
            <person name="Zhang R.-G."/>
        </authorList>
    </citation>
    <scope>NUCLEOTIDE SEQUENCE</scope>
    <source>
        <strain evidence="2">WSP0</strain>
        <tissue evidence="2">Leaf</tissue>
    </source>
</reference>
<protein>
    <submittedName>
        <fullName evidence="2">Uncharacterized protein</fullName>
    </submittedName>
</protein>
<evidence type="ECO:0000256" key="1">
    <source>
        <dbReference type="SAM" id="MobiDB-lite"/>
    </source>
</evidence>
<name>A0AAV6KC92_9ERIC</name>
<feature type="region of interest" description="Disordered" evidence="1">
    <location>
        <begin position="21"/>
        <end position="80"/>
    </location>
</feature>
<proteinExistence type="predicted"/>
<evidence type="ECO:0000313" key="2">
    <source>
        <dbReference type="EMBL" id="KAG5549822.1"/>
    </source>
</evidence>
<comment type="caution">
    <text evidence="2">The sequence shown here is derived from an EMBL/GenBank/DDBJ whole genome shotgun (WGS) entry which is preliminary data.</text>
</comment>
<dbReference type="AlphaFoldDB" id="A0AAV6KC92"/>
<accession>A0AAV6KC92</accession>
<feature type="compositionally biased region" description="Polar residues" evidence="1">
    <location>
        <begin position="21"/>
        <end position="44"/>
    </location>
</feature>
<gene>
    <name evidence="2" type="ORF">RHGRI_014959</name>
</gene>
<dbReference type="EMBL" id="JACTNZ010000005">
    <property type="protein sequence ID" value="KAG5549822.1"/>
    <property type="molecule type" value="Genomic_DNA"/>
</dbReference>
<evidence type="ECO:0000313" key="3">
    <source>
        <dbReference type="Proteomes" id="UP000823749"/>
    </source>
</evidence>
<keyword evidence="3" id="KW-1185">Reference proteome</keyword>
<dbReference type="Proteomes" id="UP000823749">
    <property type="component" value="Chromosome 5"/>
</dbReference>
<organism evidence="2 3">
    <name type="scientific">Rhododendron griersonianum</name>
    <dbReference type="NCBI Taxonomy" id="479676"/>
    <lineage>
        <taxon>Eukaryota</taxon>
        <taxon>Viridiplantae</taxon>
        <taxon>Streptophyta</taxon>
        <taxon>Embryophyta</taxon>
        <taxon>Tracheophyta</taxon>
        <taxon>Spermatophyta</taxon>
        <taxon>Magnoliopsida</taxon>
        <taxon>eudicotyledons</taxon>
        <taxon>Gunneridae</taxon>
        <taxon>Pentapetalae</taxon>
        <taxon>asterids</taxon>
        <taxon>Ericales</taxon>
        <taxon>Ericaceae</taxon>
        <taxon>Ericoideae</taxon>
        <taxon>Rhodoreae</taxon>
        <taxon>Rhododendron</taxon>
    </lineage>
</organism>